<gene>
    <name evidence="1" type="ORF">EPI10_029284</name>
</gene>
<dbReference type="Proteomes" id="UP000325315">
    <property type="component" value="Unassembled WGS sequence"/>
</dbReference>
<sequence>MAIRPLNKNTRILPGFPGQRASRPLKRRRFRLIKLNKNGVVSKFKKKINRGLKKSLCPHWSSTSGHHRARAVAYGGAKVNDANLDCGAIEECCRVLRSEGILVTAVRTAHVGHLRRLAFQKP</sequence>
<proteinExistence type="predicted"/>
<dbReference type="AlphaFoldDB" id="A0A5B6V1H2"/>
<name>A0A5B6V1H2_9ROSI</name>
<reference evidence="1" key="1">
    <citation type="submission" date="2019-08" db="EMBL/GenBank/DDBJ databases">
        <authorList>
            <person name="Liu F."/>
        </authorList>
    </citation>
    <scope>NUCLEOTIDE SEQUENCE [LARGE SCALE GENOMIC DNA]</scope>
    <source>
        <strain evidence="1">PA1801</strain>
        <tissue evidence="1">Leaf</tissue>
    </source>
</reference>
<protein>
    <submittedName>
        <fullName evidence="1">Uncharacterized protein</fullName>
    </submittedName>
</protein>
<accession>A0A5B6V1H2</accession>
<keyword evidence="2" id="KW-1185">Reference proteome</keyword>
<dbReference type="EMBL" id="SMMG02000009">
    <property type="protein sequence ID" value="KAA3462833.1"/>
    <property type="molecule type" value="Genomic_DNA"/>
</dbReference>
<evidence type="ECO:0000313" key="1">
    <source>
        <dbReference type="EMBL" id="KAA3462833.1"/>
    </source>
</evidence>
<organism evidence="1 2">
    <name type="scientific">Gossypium australe</name>
    <dbReference type="NCBI Taxonomy" id="47621"/>
    <lineage>
        <taxon>Eukaryota</taxon>
        <taxon>Viridiplantae</taxon>
        <taxon>Streptophyta</taxon>
        <taxon>Embryophyta</taxon>
        <taxon>Tracheophyta</taxon>
        <taxon>Spermatophyta</taxon>
        <taxon>Magnoliopsida</taxon>
        <taxon>eudicotyledons</taxon>
        <taxon>Gunneridae</taxon>
        <taxon>Pentapetalae</taxon>
        <taxon>rosids</taxon>
        <taxon>malvids</taxon>
        <taxon>Malvales</taxon>
        <taxon>Malvaceae</taxon>
        <taxon>Malvoideae</taxon>
        <taxon>Gossypium</taxon>
    </lineage>
</organism>
<comment type="caution">
    <text evidence="1">The sequence shown here is derived from an EMBL/GenBank/DDBJ whole genome shotgun (WGS) entry which is preliminary data.</text>
</comment>
<evidence type="ECO:0000313" key="2">
    <source>
        <dbReference type="Proteomes" id="UP000325315"/>
    </source>
</evidence>